<dbReference type="SUPFAM" id="SSF56194">
    <property type="entry name" value="Uridine diphospho-N-Acetylenolpyruvylglucosamine reductase, MurB, C-terminal domain"/>
    <property type="match status" value="1"/>
</dbReference>
<comment type="pathway">
    <text evidence="4">Cell wall biogenesis; peptidoglycan biosynthesis.</text>
</comment>
<dbReference type="UniPathway" id="UPA00219"/>
<dbReference type="InterPro" id="IPR016167">
    <property type="entry name" value="FAD-bd_PCMH_sub1"/>
</dbReference>
<dbReference type="Pfam" id="PF02873">
    <property type="entry name" value="MurB_C"/>
    <property type="match status" value="1"/>
</dbReference>
<keyword evidence="9" id="KW-0274">FAD</keyword>
<dbReference type="AlphaFoldDB" id="J9CPZ1"/>
<dbReference type="InterPro" id="IPR036318">
    <property type="entry name" value="FAD-bd_PCMH-like_sf"/>
</dbReference>
<evidence type="ECO:0000256" key="14">
    <source>
        <dbReference type="ARBA" id="ARBA00023306"/>
    </source>
</evidence>
<evidence type="ECO:0000259" key="17">
    <source>
        <dbReference type="PROSITE" id="PS51387"/>
    </source>
</evidence>
<proteinExistence type="inferred from homology"/>
<keyword evidence="10" id="KW-0521">NADP</keyword>
<dbReference type="GO" id="GO:0051301">
    <property type="term" value="P:cell division"/>
    <property type="evidence" value="ECO:0007669"/>
    <property type="project" value="UniProtKB-KW"/>
</dbReference>
<keyword evidence="11" id="KW-0133">Cell shape</keyword>
<dbReference type="EC" id="1.3.1.98" evidence="5"/>
<comment type="cofactor">
    <cofactor evidence="1">
        <name>FAD</name>
        <dbReference type="ChEBI" id="CHEBI:57692"/>
    </cofactor>
</comment>
<dbReference type="InterPro" id="IPR003170">
    <property type="entry name" value="MurB"/>
</dbReference>
<dbReference type="InterPro" id="IPR016169">
    <property type="entry name" value="FAD-bd_PCMH_sub2"/>
</dbReference>
<evidence type="ECO:0000256" key="7">
    <source>
        <dbReference type="ARBA" id="ARBA00022618"/>
    </source>
</evidence>
<evidence type="ECO:0000256" key="11">
    <source>
        <dbReference type="ARBA" id="ARBA00022960"/>
    </source>
</evidence>
<organism evidence="18">
    <name type="scientific">gut metagenome</name>
    <dbReference type="NCBI Taxonomy" id="749906"/>
    <lineage>
        <taxon>unclassified sequences</taxon>
        <taxon>metagenomes</taxon>
        <taxon>organismal metagenomes</taxon>
    </lineage>
</organism>
<dbReference type="PANTHER" id="PTHR21071:SF4">
    <property type="entry name" value="UDP-N-ACETYLENOLPYRUVOYLGLUCOSAMINE REDUCTASE"/>
    <property type="match status" value="1"/>
</dbReference>
<dbReference type="EMBL" id="AMCI01002649">
    <property type="protein sequence ID" value="EJX02196.1"/>
    <property type="molecule type" value="Genomic_DNA"/>
</dbReference>
<evidence type="ECO:0000256" key="10">
    <source>
        <dbReference type="ARBA" id="ARBA00022857"/>
    </source>
</evidence>
<evidence type="ECO:0000256" key="5">
    <source>
        <dbReference type="ARBA" id="ARBA00012518"/>
    </source>
</evidence>
<keyword evidence="15" id="KW-0961">Cell wall biogenesis/degradation</keyword>
<dbReference type="SUPFAM" id="SSF56176">
    <property type="entry name" value="FAD-binding/transporter-associated domain-like"/>
    <property type="match status" value="1"/>
</dbReference>
<dbReference type="InterPro" id="IPR006094">
    <property type="entry name" value="Oxid_FAD_bind_N"/>
</dbReference>
<keyword evidence="12" id="KW-0573">Peptidoglycan synthesis</keyword>
<evidence type="ECO:0000313" key="18">
    <source>
        <dbReference type="EMBL" id="EJX02196.1"/>
    </source>
</evidence>
<evidence type="ECO:0000256" key="15">
    <source>
        <dbReference type="ARBA" id="ARBA00023316"/>
    </source>
</evidence>
<dbReference type="Gene3D" id="3.90.78.10">
    <property type="entry name" value="UDP-N-acetylenolpyruvoylglucosamine reductase, C-terminal domain"/>
    <property type="match status" value="1"/>
</dbReference>
<keyword evidence="7" id="KW-0132">Cell division</keyword>
<dbReference type="GO" id="GO:0005829">
    <property type="term" value="C:cytosol"/>
    <property type="evidence" value="ECO:0007669"/>
    <property type="project" value="TreeGrafter"/>
</dbReference>
<dbReference type="Gene3D" id="3.30.43.10">
    <property type="entry name" value="Uridine Diphospho-n-acetylenolpyruvylglucosamine Reductase, domain 2"/>
    <property type="match status" value="1"/>
</dbReference>
<dbReference type="NCBIfam" id="TIGR00179">
    <property type="entry name" value="murB"/>
    <property type="match status" value="1"/>
</dbReference>
<evidence type="ECO:0000256" key="1">
    <source>
        <dbReference type="ARBA" id="ARBA00001974"/>
    </source>
</evidence>
<evidence type="ECO:0000256" key="2">
    <source>
        <dbReference type="ARBA" id="ARBA00003921"/>
    </source>
</evidence>
<dbReference type="PANTHER" id="PTHR21071">
    <property type="entry name" value="UDP-N-ACETYLENOLPYRUVOYLGLUCOSAMINE REDUCTASE"/>
    <property type="match status" value="1"/>
</dbReference>
<dbReference type="Gene3D" id="3.30.465.10">
    <property type="match status" value="1"/>
</dbReference>
<dbReference type="GO" id="GO:0008762">
    <property type="term" value="F:UDP-N-acetylmuramate dehydrogenase activity"/>
    <property type="evidence" value="ECO:0007669"/>
    <property type="project" value="UniProtKB-EC"/>
</dbReference>
<evidence type="ECO:0000256" key="3">
    <source>
        <dbReference type="ARBA" id="ARBA00004496"/>
    </source>
</evidence>
<dbReference type="PROSITE" id="PS51387">
    <property type="entry name" value="FAD_PCMH"/>
    <property type="match status" value="1"/>
</dbReference>
<evidence type="ECO:0000256" key="4">
    <source>
        <dbReference type="ARBA" id="ARBA00004752"/>
    </source>
</evidence>
<dbReference type="GO" id="GO:0008360">
    <property type="term" value="P:regulation of cell shape"/>
    <property type="evidence" value="ECO:0007669"/>
    <property type="project" value="UniProtKB-KW"/>
</dbReference>
<comment type="catalytic activity">
    <reaction evidence="16">
        <text>UDP-N-acetyl-alpha-D-muramate + NADP(+) = UDP-N-acetyl-3-O-(1-carboxyvinyl)-alpha-D-glucosamine + NADPH + H(+)</text>
        <dbReference type="Rhea" id="RHEA:12248"/>
        <dbReference type="ChEBI" id="CHEBI:15378"/>
        <dbReference type="ChEBI" id="CHEBI:57783"/>
        <dbReference type="ChEBI" id="CHEBI:58349"/>
        <dbReference type="ChEBI" id="CHEBI:68483"/>
        <dbReference type="ChEBI" id="CHEBI:70757"/>
        <dbReference type="EC" id="1.3.1.98"/>
    </reaction>
</comment>
<evidence type="ECO:0000256" key="9">
    <source>
        <dbReference type="ARBA" id="ARBA00022827"/>
    </source>
</evidence>
<dbReference type="InterPro" id="IPR036635">
    <property type="entry name" value="MurB_C_sf"/>
</dbReference>
<dbReference type="NCBIfam" id="NF000755">
    <property type="entry name" value="PRK00046.1"/>
    <property type="match status" value="1"/>
</dbReference>
<comment type="function">
    <text evidence="2">Cell wall formation.</text>
</comment>
<keyword evidence="6" id="KW-0963">Cytoplasm</keyword>
<evidence type="ECO:0000256" key="13">
    <source>
        <dbReference type="ARBA" id="ARBA00023002"/>
    </source>
</evidence>
<keyword evidence="14" id="KW-0131">Cell cycle</keyword>
<dbReference type="GO" id="GO:0071949">
    <property type="term" value="F:FAD binding"/>
    <property type="evidence" value="ECO:0007669"/>
    <property type="project" value="InterPro"/>
</dbReference>
<feature type="domain" description="FAD-binding PCMH-type" evidence="17">
    <location>
        <begin position="18"/>
        <end position="190"/>
    </location>
</feature>
<keyword evidence="8" id="KW-0285">Flavoprotein</keyword>
<accession>J9CPZ1</accession>
<reference evidence="18" key="1">
    <citation type="journal article" date="2012" name="PLoS ONE">
        <title>Gene sets for utilization of primary and secondary nutrition supplies in the distal gut of endangered iberian lynx.</title>
        <authorList>
            <person name="Alcaide M."/>
            <person name="Messina E."/>
            <person name="Richter M."/>
            <person name="Bargiela R."/>
            <person name="Peplies J."/>
            <person name="Huws S.A."/>
            <person name="Newbold C.J."/>
            <person name="Golyshin P.N."/>
            <person name="Simon M.A."/>
            <person name="Lopez G."/>
            <person name="Yakimov M.M."/>
            <person name="Ferrer M."/>
        </authorList>
    </citation>
    <scope>NUCLEOTIDE SEQUENCE</scope>
</reference>
<evidence type="ECO:0000256" key="8">
    <source>
        <dbReference type="ARBA" id="ARBA00022630"/>
    </source>
</evidence>
<dbReference type="GO" id="GO:0009252">
    <property type="term" value="P:peptidoglycan biosynthetic process"/>
    <property type="evidence" value="ECO:0007669"/>
    <property type="project" value="UniProtKB-UniPathway"/>
</dbReference>
<name>J9CPZ1_9ZZZZ</name>
<dbReference type="GO" id="GO:0071555">
    <property type="term" value="P:cell wall organization"/>
    <property type="evidence" value="ECO:0007669"/>
    <property type="project" value="UniProtKB-KW"/>
</dbReference>
<gene>
    <name evidence="18" type="ORF">EVA_09698</name>
</gene>
<evidence type="ECO:0000256" key="12">
    <source>
        <dbReference type="ARBA" id="ARBA00022984"/>
    </source>
</evidence>
<evidence type="ECO:0000256" key="6">
    <source>
        <dbReference type="ARBA" id="ARBA00022490"/>
    </source>
</evidence>
<keyword evidence="13" id="KW-0560">Oxidoreductase</keyword>
<dbReference type="Pfam" id="PF01565">
    <property type="entry name" value="FAD_binding_4"/>
    <property type="match status" value="1"/>
</dbReference>
<feature type="non-terminal residue" evidence="18">
    <location>
        <position position="321"/>
    </location>
</feature>
<protein>
    <recommendedName>
        <fullName evidence="5">UDP-N-acetylmuramate dehydrogenase</fullName>
        <ecNumber evidence="5">1.3.1.98</ecNumber>
    </recommendedName>
</protein>
<sequence length="321" mass="34929">MLPQITERQALDAMTTFGLHSTADYFSRATTADELRALLDWADEKQLPVRFLGAGANTIARSHVSGLVIRIEIKGYRTERAPNGDILVNVGAGELFDDVVRRTVAEGYGGLENLAAIPGTVGGAVVQNIGAYGVELAERLVSVTVWDRKERIERVLSLTECDFAYRHSVLKTPTGAQWVVLGATLCLPKTWTPVLGYRDLDAELQLENRSPETLTAGEVESAVRAVRARKLPDPAQLGNAGSFFTNPIVTKVFWHELLTAHPHLVYYKLGGGRMKLAAAWLIEAAGFKGRKQNAVGVYDKHALILVNYGGATGEDVIAFSD</sequence>
<dbReference type="HAMAP" id="MF_00037">
    <property type="entry name" value="MurB"/>
    <property type="match status" value="1"/>
</dbReference>
<comment type="subcellular location">
    <subcellularLocation>
        <location evidence="3">Cytoplasm</location>
    </subcellularLocation>
</comment>
<dbReference type="InterPro" id="IPR016166">
    <property type="entry name" value="FAD-bd_PCMH"/>
</dbReference>
<comment type="caution">
    <text evidence="18">The sequence shown here is derived from an EMBL/GenBank/DDBJ whole genome shotgun (WGS) entry which is preliminary data.</text>
</comment>
<evidence type="ECO:0000256" key="16">
    <source>
        <dbReference type="ARBA" id="ARBA00048914"/>
    </source>
</evidence>
<dbReference type="InterPro" id="IPR011601">
    <property type="entry name" value="MurB_C"/>
</dbReference>